<dbReference type="Proteomes" id="UP000253410">
    <property type="component" value="Unassembled WGS sequence"/>
</dbReference>
<dbReference type="EMBL" id="QFFJ01000001">
    <property type="protein sequence ID" value="RBL92383.1"/>
    <property type="molecule type" value="Genomic_DNA"/>
</dbReference>
<feature type="transmembrane region" description="Helical" evidence="1">
    <location>
        <begin position="81"/>
        <end position="105"/>
    </location>
</feature>
<sequence>MDEQQFENYLHNMEKPTPPLPAQKDTLKFALLNSRRSSWIGALLIVFPFLLISLFFIQHLFNLGPRLTGWIATGTSSLPVYWKALLFFIFLTGFPFLGIILNMLSITYFQYDKTRREFNIIIRIRWWNIIIIFIGAAVASFYTLHLLADAI</sequence>
<keyword evidence="1" id="KW-0472">Membrane</keyword>
<dbReference type="AlphaFoldDB" id="A0A365Y197"/>
<organism evidence="2 3">
    <name type="scientific">Chitinophaga flava</name>
    <dbReference type="NCBI Taxonomy" id="2259036"/>
    <lineage>
        <taxon>Bacteria</taxon>
        <taxon>Pseudomonadati</taxon>
        <taxon>Bacteroidota</taxon>
        <taxon>Chitinophagia</taxon>
        <taxon>Chitinophagales</taxon>
        <taxon>Chitinophagaceae</taxon>
        <taxon>Chitinophaga</taxon>
    </lineage>
</organism>
<keyword evidence="1" id="KW-1133">Transmembrane helix</keyword>
<dbReference type="RefSeq" id="WP_113614984.1">
    <property type="nucleotide sequence ID" value="NZ_QFFJ01000001.1"/>
</dbReference>
<name>A0A365Y197_9BACT</name>
<keyword evidence="1" id="KW-0812">Transmembrane</keyword>
<proteinExistence type="predicted"/>
<accession>A0A365Y197</accession>
<keyword evidence="3" id="KW-1185">Reference proteome</keyword>
<feature type="transmembrane region" description="Helical" evidence="1">
    <location>
        <begin position="126"/>
        <end position="148"/>
    </location>
</feature>
<protein>
    <submittedName>
        <fullName evidence="2">Uncharacterized protein</fullName>
    </submittedName>
</protein>
<comment type="caution">
    <text evidence="2">The sequence shown here is derived from an EMBL/GenBank/DDBJ whole genome shotgun (WGS) entry which is preliminary data.</text>
</comment>
<gene>
    <name evidence="2" type="ORF">DF182_07290</name>
</gene>
<evidence type="ECO:0000256" key="1">
    <source>
        <dbReference type="SAM" id="Phobius"/>
    </source>
</evidence>
<evidence type="ECO:0000313" key="2">
    <source>
        <dbReference type="EMBL" id="RBL92383.1"/>
    </source>
</evidence>
<reference evidence="2 3" key="1">
    <citation type="submission" date="2018-05" db="EMBL/GenBank/DDBJ databases">
        <title>Chitinophaga sp. K3CV102501T nov., isolated from isolated from a monsoon evergreen broad-leaved forest soil.</title>
        <authorList>
            <person name="Lv Y."/>
        </authorList>
    </citation>
    <scope>NUCLEOTIDE SEQUENCE [LARGE SCALE GENOMIC DNA]</scope>
    <source>
        <strain evidence="2 3">GDMCC 1.1325</strain>
    </source>
</reference>
<evidence type="ECO:0000313" key="3">
    <source>
        <dbReference type="Proteomes" id="UP000253410"/>
    </source>
</evidence>
<feature type="transmembrane region" description="Helical" evidence="1">
    <location>
        <begin position="39"/>
        <end position="61"/>
    </location>
</feature>